<evidence type="ECO:0000313" key="3">
    <source>
        <dbReference type="EMBL" id="PWZ01898.1"/>
    </source>
</evidence>
<organism evidence="3 4">
    <name type="scientific">Testicularia cyperi</name>
    <dbReference type="NCBI Taxonomy" id="1882483"/>
    <lineage>
        <taxon>Eukaryota</taxon>
        <taxon>Fungi</taxon>
        <taxon>Dikarya</taxon>
        <taxon>Basidiomycota</taxon>
        <taxon>Ustilaginomycotina</taxon>
        <taxon>Ustilaginomycetes</taxon>
        <taxon>Ustilaginales</taxon>
        <taxon>Anthracoideaceae</taxon>
        <taxon>Testicularia</taxon>
    </lineage>
</organism>
<dbReference type="EMBL" id="KZ819189">
    <property type="protein sequence ID" value="PWZ01898.1"/>
    <property type="molecule type" value="Genomic_DNA"/>
</dbReference>
<reference evidence="3 4" key="1">
    <citation type="journal article" date="2018" name="Mol. Biol. Evol.">
        <title>Broad Genomic Sampling Reveals a Smut Pathogenic Ancestry of the Fungal Clade Ustilaginomycotina.</title>
        <authorList>
            <person name="Kijpornyongpan T."/>
            <person name="Mondo S.J."/>
            <person name="Barry K."/>
            <person name="Sandor L."/>
            <person name="Lee J."/>
            <person name="Lipzen A."/>
            <person name="Pangilinan J."/>
            <person name="LaButti K."/>
            <person name="Hainaut M."/>
            <person name="Henrissat B."/>
            <person name="Grigoriev I.V."/>
            <person name="Spatafora J.W."/>
            <person name="Aime M.C."/>
        </authorList>
    </citation>
    <scope>NUCLEOTIDE SEQUENCE [LARGE SCALE GENOMIC DNA]</scope>
    <source>
        <strain evidence="3 4">MCA 3645</strain>
    </source>
</reference>
<keyword evidence="2" id="KW-0472">Membrane</keyword>
<dbReference type="STRING" id="1882483.A0A317XVF8"/>
<proteinExistence type="predicted"/>
<name>A0A317XVF8_9BASI</name>
<feature type="compositionally biased region" description="Pro residues" evidence="1">
    <location>
        <begin position="122"/>
        <end position="132"/>
    </location>
</feature>
<keyword evidence="4" id="KW-1185">Reference proteome</keyword>
<feature type="compositionally biased region" description="Low complexity" evidence="1">
    <location>
        <begin position="91"/>
        <end position="102"/>
    </location>
</feature>
<evidence type="ECO:0000313" key="4">
    <source>
        <dbReference type="Proteomes" id="UP000246740"/>
    </source>
</evidence>
<gene>
    <name evidence="3" type="ORF">BCV70DRAFT_198179</name>
</gene>
<dbReference type="Proteomes" id="UP000246740">
    <property type="component" value="Unassembled WGS sequence"/>
</dbReference>
<dbReference type="InParanoid" id="A0A317XVF8"/>
<protein>
    <submittedName>
        <fullName evidence="3">Uncharacterized protein</fullName>
    </submittedName>
</protein>
<evidence type="ECO:0000256" key="1">
    <source>
        <dbReference type="SAM" id="MobiDB-lite"/>
    </source>
</evidence>
<feature type="compositionally biased region" description="Basic and acidic residues" evidence="1">
    <location>
        <begin position="135"/>
        <end position="145"/>
    </location>
</feature>
<evidence type="ECO:0000256" key="2">
    <source>
        <dbReference type="SAM" id="Phobius"/>
    </source>
</evidence>
<sequence>MSTYCPGGYSYYNGRCRGSTIGYGARVGIGIAIAAVVIIVIALFSVLANRRRRRRLAANNTLPMGYQNNAPNTGYAGGYQGHTVGYSQPSPYGGQPTYSQQPYGPPPGQPPARGDDDAALYAPPPGPPPPAYVPNEERKNASNNA</sequence>
<dbReference type="AlphaFoldDB" id="A0A317XVF8"/>
<feature type="transmembrane region" description="Helical" evidence="2">
    <location>
        <begin position="27"/>
        <end position="48"/>
    </location>
</feature>
<feature type="region of interest" description="Disordered" evidence="1">
    <location>
        <begin position="57"/>
        <end position="145"/>
    </location>
</feature>
<accession>A0A317XVF8</accession>
<keyword evidence="2" id="KW-0812">Transmembrane</keyword>
<keyword evidence="2" id="KW-1133">Transmembrane helix</keyword>